<proteinExistence type="predicted"/>
<evidence type="ECO:0000313" key="1">
    <source>
        <dbReference type="EMBL" id="GBP57382.1"/>
    </source>
</evidence>
<reference evidence="1 2" key="1">
    <citation type="journal article" date="2019" name="Commun. Biol.">
        <title>The bagworm genome reveals a unique fibroin gene that provides high tensile strength.</title>
        <authorList>
            <person name="Kono N."/>
            <person name="Nakamura H."/>
            <person name="Ohtoshi R."/>
            <person name="Tomita M."/>
            <person name="Numata K."/>
            <person name="Arakawa K."/>
        </authorList>
    </citation>
    <scope>NUCLEOTIDE SEQUENCE [LARGE SCALE GENOMIC DNA]</scope>
</reference>
<accession>A0A4C1X322</accession>
<protein>
    <submittedName>
        <fullName evidence="1">Uncharacterized protein</fullName>
    </submittedName>
</protein>
<evidence type="ECO:0000313" key="2">
    <source>
        <dbReference type="Proteomes" id="UP000299102"/>
    </source>
</evidence>
<sequence>MQNTKKALVLRLKSRTCLDQCNRLAITPFSVVITEELTTGKPSPTVVVARGDFFRCLAKASQVRNKELEFVDSAVFLEITLDDRLQWGLHTSKLAKRLSSAAYAVKKNEKCIGRRDCQIGSFWLFPQPDVVWHLALGKLRRYS</sequence>
<dbReference type="Proteomes" id="UP000299102">
    <property type="component" value="Unassembled WGS sequence"/>
</dbReference>
<dbReference type="AlphaFoldDB" id="A0A4C1X322"/>
<dbReference type="OrthoDB" id="414730at2759"/>
<organism evidence="1 2">
    <name type="scientific">Eumeta variegata</name>
    <name type="common">Bagworm moth</name>
    <name type="synonym">Eumeta japonica</name>
    <dbReference type="NCBI Taxonomy" id="151549"/>
    <lineage>
        <taxon>Eukaryota</taxon>
        <taxon>Metazoa</taxon>
        <taxon>Ecdysozoa</taxon>
        <taxon>Arthropoda</taxon>
        <taxon>Hexapoda</taxon>
        <taxon>Insecta</taxon>
        <taxon>Pterygota</taxon>
        <taxon>Neoptera</taxon>
        <taxon>Endopterygota</taxon>
        <taxon>Lepidoptera</taxon>
        <taxon>Glossata</taxon>
        <taxon>Ditrysia</taxon>
        <taxon>Tineoidea</taxon>
        <taxon>Psychidae</taxon>
        <taxon>Oiketicinae</taxon>
        <taxon>Eumeta</taxon>
    </lineage>
</organism>
<keyword evidence="2" id="KW-1185">Reference proteome</keyword>
<name>A0A4C1X322_EUMVA</name>
<dbReference type="EMBL" id="BGZK01000714">
    <property type="protein sequence ID" value="GBP57382.1"/>
    <property type="molecule type" value="Genomic_DNA"/>
</dbReference>
<comment type="caution">
    <text evidence="1">The sequence shown here is derived from an EMBL/GenBank/DDBJ whole genome shotgun (WGS) entry which is preliminary data.</text>
</comment>
<gene>
    <name evidence="1" type="ORF">EVAR_27413_1</name>
</gene>